<comment type="caution">
    <text evidence="10">The sequence shown here is derived from an EMBL/GenBank/DDBJ whole genome shotgun (WGS) entry which is preliminary data.</text>
</comment>
<keyword evidence="5 8" id="KW-0378">Hydrolase</keyword>
<gene>
    <name evidence="10" type="ORF">Bccel_1511</name>
</gene>
<evidence type="ECO:0000256" key="3">
    <source>
        <dbReference type="ARBA" id="ARBA00013085"/>
    </source>
</evidence>
<dbReference type="InterPro" id="IPR003141">
    <property type="entry name" value="Pol/His_phosphatase_N"/>
</dbReference>
<keyword evidence="11" id="KW-1185">Reference proteome</keyword>
<dbReference type="STRING" id="398512.Bccel_1511"/>
<evidence type="ECO:0000256" key="6">
    <source>
        <dbReference type="ARBA" id="ARBA00023102"/>
    </source>
</evidence>
<dbReference type="InterPro" id="IPR010140">
    <property type="entry name" value="Histidinol_P_phosphatase_HisJ"/>
</dbReference>
<dbReference type="UniPathway" id="UPA00031">
    <property type="reaction ID" value="UER00013"/>
</dbReference>
<dbReference type="GO" id="GO:0005737">
    <property type="term" value="C:cytoplasm"/>
    <property type="evidence" value="ECO:0007669"/>
    <property type="project" value="TreeGrafter"/>
</dbReference>
<proteinExistence type="inferred from homology"/>
<dbReference type="InterPro" id="IPR004013">
    <property type="entry name" value="PHP_dom"/>
</dbReference>
<dbReference type="Pfam" id="PF02811">
    <property type="entry name" value="PHP"/>
    <property type="match status" value="1"/>
</dbReference>
<comment type="pathway">
    <text evidence="1 8">Amino-acid biosynthesis; L-histidine biosynthesis; L-histidine from 5-phospho-alpha-D-ribose 1-diphosphate: step 8/9.</text>
</comment>
<evidence type="ECO:0000259" key="9">
    <source>
        <dbReference type="SMART" id="SM00481"/>
    </source>
</evidence>
<evidence type="ECO:0000313" key="10">
    <source>
        <dbReference type="EMBL" id="KNY26249.1"/>
    </source>
</evidence>
<comment type="catalytic activity">
    <reaction evidence="7 8">
        <text>L-histidinol phosphate + H2O = L-histidinol + phosphate</text>
        <dbReference type="Rhea" id="RHEA:14465"/>
        <dbReference type="ChEBI" id="CHEBI:15377"/>
        <dbReference type="ChEBI" id="CHEBI:43474"/>
        <dbReference type="ChEBI" id="CHEBI:57699"/>
        <dbReference type="ChEBI" id="CHEBI:57980"/>
        <dbReference type="EC" id="3.1.3.15"/>
    </reaction>
</comment>
<accession>A0A0L6JKF0</accession>
<dbReference type="NCBIfam" id="TIGR01856">
    <property type="entry name" value="hisJ_fam"/>
    <property type="match status" value="1"/>
</dbReference>
<protein>
    <recommendedName>
        <fullName evidence="3 8">Histidinol-phosphatase</fullName>
        <shortName evidence="8">HolPase</shortName>
        <ecNumber evidence="3 8">3.1.3.15</ecNumber>
    </recommendedName>
</protein>
<keyword evidence="6 8" id="KW-0368">Histidine biosynthesis</keyword>
<dbReference type="InterPro" id="IPR016195">
    <property type="entry name" value="Pol/histidinol_Pase-like"/>
</dbReference>
<evidence type="ECO:0000313" key="11">
    <source>
        <dbReference type="Proteomes" id="UP000036923"/>
    </source>
</evidence>
<comment type="similarity">
    <text evidence="2 8">Belongs to the PHP hydrolase family. HisK subfamily.</text>
</comment>
<evidence type="ECO:0000256" key="4">
    <source>
        <dbReference type="ARBA" id="ARBA00022605"/>
    </source>
</evidence>
<keyword evidence="4 8" id="KW-0028">Amino-acid biosynthesis</keyword>
<sequence length="268" mass="30653">MKMFDSHVHSLFSGDSEMDLNIACNTSIEKGLAGIAFTDHLDIDYPNFDVNFLIDFEKYSNMMDELKSQFFSRLQVLKGIEVGIQPHVTEKTDEVIKKYDFDFVIASIHVIGGIDPYYGEYFKGNPDKKTAFSRYLSEILYSVENFDNFDVIGHIGYIRRYCNYDDKSLKYDDYCDVLDSILKGVIKKGKGIEVNTSGYRTLGTPIPDLDIIKRYRELGGEIITTGSDAHAPEHIAYNFSTIKKALSDIGFNYIAHFENRKPLFEKIT</sequence>
<evidence type="ECO:0000256" key="2">
    <source>
        <dbReference type="ARBA" id="ARBA00009152"/>
    </source>
</evidence>
<reference evidence="11" key="1">
    <citation type="submission" date="2015-07" db="EMBL/GenBank/DDBJ databases">
        <title>Near-Complete Genome Sequence of the Cellulolytic Bacterium Bacteroides (Pseudobacteroides) cellulosolvens ATCC 35603.</title>
        <authorList>
            <person name="Dassa B."/>
            <person name="Utturkar S.M."/>
            <person name="Klingeman D.M."/>
            <person name="Hurt R.A."/>
            <person name="Keller M."/>
            <person name="Xu J."/>
            <person name="Reddy Y.H.K."/>
            <person name="Borovok I."/>
            <person name="Grinberg I.R."/>
            <person name="Lamed R."/>
            <person name="Zhivin O."/>
            <person name="Bayer E.A."/>
            <person name="Brown S.D."/>
        </authorList>
    </citation>
    <scope>NUCLEOTIDE SEQUENCE [LARGE SCALE GENOMIC DNA]</scope>
    <source>
        <strain evidence="11">DSM 2933</strain>
    </source>
</reference>
<dbReference type="eggNOG" id="COG1387">
    <property type="taxonomic scope" value="Bacteria"/>
</dbReference>
<dbReference type="PANTHER" id="PTHR21039:SF0">
    <property type="entry name" value="HISTIDINOL-PHOSPHATASE"/>
    <property type="match status" value="1"/>
</dbReference>
<dbReference type="SMART" id="SM00481">
    <property type="entry name" value="POLIIIAc"/>
    <property type="match status" value="1"/>
</dbReference>
<evidence type="ECO:0000256" key="8">
    <source>
        <dbReference type="RuleBase" id="RU366003"/>
    </source>
</evidence>
<evidence type="ECO:0000256" key="7">
    <source>
        <dbReference type="ARBA" id="ARBA00049158"/>
    </source>
</evidence>
<feature type="domain" description="Polymerase/histidinol phosphatase N-terminal" evidence="9">
    <location>
        <begin position="4"/>
        <end position="86"/>
    </location>
</feature>
<dbReference type="AlphaFoldDB" id="A0A0L6JKF0"/>
<dbReference type="GO" id="GO:0000105">
    <property type="term" value="P:L-histidine biosynthetic process"/>
    <property type="evidence" value="ECO:0007669"/>
    <property type="project" value="UniProtKB-UniRule"/>
</dbReference>
<dbReference type="PATRIC" id="fig|398512.5.peg.1571"/>
<dbReference type="PANTHER" id="PTHR21039">
    <property type="entry name" value="HISTIDINOL PHOSPHATASE-RELATED"/>
    <property type="match status" value="1"/>
</dbReference>
<dbReference type="EC" id="3.1.3.15" evidence="3 8"/>
<dbReference type="Proteomes" id="UP000036923">
    <property type="component" value="Unassembled WGS sequence"/>
</dbReference>
<organism evidence="10 11">
    <name type="scientific">Pseudobacteroides cellulosolvens ATCC 35603 = DSM 2933</name>
    <dbReference type="NCBI Taxonomy" id="398512"/>
    <lineage>
        <taxon>Bacteria</taxon>
        <taxon>Bacillati</taxon>
        <taxon>Bacillota</taxon>
        <taxon>Clostridia</taxon>
        <taxon>Eubacteriales</taxon>
        <taxon>Oscillospiraceae</taxon>
        <taxon>Pseudobacteroides</taxon>
    </lineage>
</organism>
<dbReference type="RefSeq" id="WP_322787004.1">
    <property type="nucleotide sequence ID" value="NZ_JQKC01000018.1"/>
</dbReference>
<evidence type="ECO:0000256" key="1">
    <source>
        <dbReference type="ARBA" id="ARBA00004970"/>
    </source>
</evidence>
<evidence type="ECO:0000256" key="5">
    <source>
        <dbReference type="ARBA" id="ARBA00022801"/>
    </source>
</evidence>
<dbReference type="Gene3D" id="3.20.20.140">
    <property type="entry name" value="Metal-dependent hydrolases"/>
    <property type="match status" value="1"/>
</dbReference>
<name>A0A0L6JKF0_9FIRM</name>
<dbReference type="SUPFAM" id="SSF89550">
    <property type="entry name" value="PHP domain-like"/>
    <property type="match status" value="1"/>
</dbReference>
<dbReference type="GO" id="GO:0004401">
    <property type="term" value="F:histidinol-phosphatase activity"/>
    <property type="evidence" value="ECO:0007669"/>
    <property type="project" value="UniProtKB-UniRule"/>
</dbReference>
<dbReference type="EMBL" id="LGTC01000001">
    <property type="protein sequence ID" value="KNY26249.1"/>
    <property type="molecule type" value="Genomic_DNA"/>
</dbReference>